<accession>A0A3S9WQ03</accession>
<dbReference type="EMBL" id="CP031422">
    <property type="protein sequence ID" value="AZS42160.1"/>
    <property type="molecule type" value="Genomic_DNA"/>
</dbReference>
<dbReference type="Proteomes" id="UP000274841">
    <property type="component" value="Chromosome"/>
</dbReference>
<dbReference type="AlphaFoldDB" id="A0A3S9WQ03"/>
<proteinExistence type="predicted"/>
<evidence type="ECO:0000256" key="1">
    <source>
        <dbReference type="SAM" id="MobiDB-lite"/>
    </source>
</evidence>
<evidence type="ECO:0000313" key="3">
    <source>
        <dbReference type="Proteomes" id="UP000274841"/>
    </source>
</evidence>
<dbReference type="KEGG" id="moy:CVS54_03523"/>
<protein>
    <submittedName>
        <fullName evidence="2">Uncharacterized protein</fullName>
    </submittedName>
</protein>
<sequence>MLFRGRPGIENGKTICQYGVMSGTQKVAPALVVIGVTAAVLVGCTSPVAVQTPEASAPAVDLRTAAEAASTPKPTEPERCSGMSEVYSDGDGLYWERHGTLRDLGAREFARGEVTVDEDGTPVTYTVEPGDVEAVVAERLCAYPNLGSMNHRRDIHPGQVLWLTPDPDLPWVPYYNPHDAPGGFQQIPYQQAIESAGAAVDAGDVDTVRAIWNGTLKGMFATQETIDAVQKVVDSGDLEALRQLFS</sequence>
<evidence type="ECO:0000313" key="2">
    <source>
        <dbReference type="EMBL" id="AZS42160.1"/>
    </source>
</evidence>
<name>A0A3S9WQ03_9MICO</name>
<gene>
    <name evidence="2" type="ORF">CVS54_03523</name>
</gene>
<organism evidence="2 3">
    <name type="scientific">Microbacterium oxydans</name>
    <dbReference type="NCBI Taxonomy" id="82380"/>
    <lineage>
        <taxon>Bacteria</taxon>
        <taxon>Bacillati</taxon>
        <taxon>Actinomycetota</taxon>
        <taxon>Actinomycetes</taxon>
        <taxon>Micrococcales</taxon>
        <taxon>Microbacteriaceae</taxon>
        <taxon>Microbacterium</taxon>
    </lineage>
</organism>
<reference evidence="2 3" key="1">
    <citation type="submission" date="2018-08" db="EMBL/GenBank/DDBJ databases">
        <title>Microbacterium oxydans strain HG3.</title>
        <authorList>
            <person name="ORTET P."/>
        </authorList>
    </citation>
    <scope>NUCLEOTIDE SEQUENCE [LARGE SCALE GENOMIC DNA]</scope>
    <source>
        <strain evidence="2 3">HG3</strain>
    </source>
</reference>
<feature type="region of interest" description="Disordered" evidence="1">
    <location>
        <begin position="53"/>
        <end position="83"/>
    </location>
</feature>